<protein>
    <submittedName>
        <fullName evidence="3">Uncharacterized protein</fullName>
    </submittedName>
</protein>
<evidence type="ECO:0000256" key="2">
    <source>
        <dbReference type="SAM" id="Phobius"/>
    </source>
</evidence>
<organism evidence="3 4">
    <name type="scientific">Streptomyces fungicidicus</name>
    <dbReference type="NCBI Taxonomy" id="68203"/>
    <lineage>
        <taxon>Bacteria</taxon>
        <taxon>Bacillati</taxon>
        <taxon>Actinomycetota</taxon>
        <taxon>Actinomycetes</taxon>
        <taxon>Kitasatosporales</taxon>
        <taxon>Streptomycetaceae</taxon>
        <taxon>Streptomyces</taxon>
    </lineage>
</organism>
<dbReference type="Proteomes" id="UP000282170">
    <property type="component" value="Chromosome"/>
</dbReference>
<evidence type="ECO:0000313" key="3">
    <source>
        <dbReference type="EMBL" id="AYL37740.1"/>
    </source>
</evidence>
<feature type="region of interest" description="Disordered" evidence="1">
    <location>
        <begin position="23"/>
        <end position="59"/>
    </location>
</feature>
<feature type="region of interest" description="Disordered" evidence="1">
    <location>
        <begin position="127"/>
        <end position="150"/>
    </location>
</feature>
<keyword evidence="2" id="KW-0472">Membrane</keyword>
<feature type="transmembrane region" description="Helical" evidence="2">
    <location>
        <begin position="65"/>
        <end position="87"/>
    </location>
</feature>
<dbReference type="KEGG" id="sfug:CNQ36_21435"/>
<dbReference type="EMBL" id="CP023407">
    <property type="protein sequence ID" value="AYL37740.1"/>
    <property type="molecule type" value="Genomic_DNA"/>
</dbReference>
<name>A0A494UT94_9ACTN</name>
<keyword evidence="2" id="KW-0812">Transmembrane</keyword>
<accession>A0A494UT94</accession>
<feature type="compositionally biased region" description="Acidic residues" evidence="1">
    <location>
        <begin position="30"/>
        <end position="40"/>
    </location>
</feature>
<gene>
    <name evidence="3" type="ORF">CNQ36_21435</name>
</gene>
<proteinExistence type="predicted"/>
<evidence type="ECO:0000313" key="4">
    <source>
        <dbReference type="Proteomes" id="UP000282170"/>
    </source>
</evidence>
<sequence>MSRGRIEVTRAAWRRLRELLVSRRRQDPADSADEPAEEDAGTPGREGGTGPARPAPVPEGSVERIVGCSAVLALLFVSSVSIVALSMPHDSWNASWKSVTWIVVSLVIAIPAAALAWWGGKALQRRRKGPIGANPPVERTEGDQSSVGKP</sequence>
<evidence type="ECO:0000256" key="1">
    <source>
        <dbReference type="SAM" id="MobiDB-lite"/>
    </source>
</evidence>
<keyword evidence="2" id="KW-1133">Transmembrane helix</keyword>
<dbReference type="AlphaFoldDB" id="A0A494UT94"/>
<reference evidence="3 4" key="1">
    <citation type="submission" date="2017-09" db="EMBL/GenBank/DDBJ databases">
        <authorList>
            <person name="Zhang H."/>
            <person name="Hu S."/>
            <person name="Xu J."/>
            <person name="He Z."/>
        </authorList>
    </citation>
    <scope>NUCLEOTIDE SEQUENCE [LARGE SCALE GENOMIC DNA]</scope>
    <source>
        <strain evidence="3 4">TXX3120</strain>
    </source>
</reference>
<feature type="transmembrane region" description="Helical" evidence="2">
    <location>
        <begin position="99"/>
        <end position="118"/>
    </location>
</feature>
<keyword evidence="4" id="KW-1185">Reference proteome</keyword>